<comment type="caution">
    <text evidence="5">The sequence shown here is derived from an EMBL/GenBank/DDBJ whole genome shotgun (WGS) entry which is preliminary data.</text>
</comment>
<dbReference type="InterPro" id="IPR007274">
    <property type="entry name" value="Cop_transporter"/>
</dbReference>
<dbReference type="Proteomes" id="UP001479436">
    <property type="component" value="Unassembled WGS sequence"/>
</dbReference>
<evidence type="ECO:0000313" key="6">
    <source>
        <dbReference type="Proteomes" id="UP001479436"/>
    </source>
</evidence>
<keyword evidence="1 4" id="KW-0812">Transmembrane</keyword>
<gene>
    <name evidence="5" type="ORF">K7432_001191</name>
</gene>
<evidence type="ECO:0000256" key="3">
    <source>
        <dbReference type="ARBA" id="ARBA00023136"/>
    </source>
</evidence>
<keyword evidence="4" id="KW-0187">Copper transport</keyword>
<reference evidence="5 6" key="1">
    <citation type="submission" date="2023-04" db="EMBL/GenBank/DDBJ databases">
        <title>Genome of Basidiobolus ranarum AG-B5.</title>
        <authorList>
            <person name="Stajich J.E."/>
            <person name="Carter-House D."/>
            <person name="Gryganskyi A."/>
        </authorList>
    </citation>
    <scope>NUCLEOTIDE SEQUENCE [LARGE SCALE GENOMIC DNA]</scope>
    <source>
        <strain evidence="5 6">AG-B5</strain>
    </source>
</reference>
<keyword evidence="2 4" id="KW-1133">Transmembrane helix</keyword>
<comment type="subcellular location">
    <subcellularLocation>
        <location evidence="4">Membrane</location>
        <topology evidence="4">Multi-pass membrane protein</topology>
    </subcellularLocation>
</comment>
<name>A0ABR2X3F4_9FUNG</name>
<feature type="transmembrane region" description="Helical" evidence="4">
    <location>
        <begin position="95"/>
        <end position="114"/>
    </location>
</feature>
<keyword evidence="4" id="KW-0406">Ion transport</keyword>
<dbReference type="Pfam" id="PF04145">
    <property type="entry name" value="Ctr"/>
    <property type="match status" value="1"/>
</dbReference>
<dbReference type="EMBL" id="JASJQH010000025">
    <property type="protein sequence ID" value="KAK9768276.1"/>
    <property type="molecule type" value="Genomic_DNA"/>
</dbReference>
<evidence type="ECO:0000256" key="4">
    <source>
        <dbReference type="RuleBase" id="RU367022"/>
    </source>
</evidence>
<keyword evidence="4" id="KW-0186">Copper</keyword>
<feature type="transmembrane region" description="Helical" evidence="4">
    <location>
        <begin position="20"/>
        <end position="47"/>
    </location>
</feature>
<keyword evidence="4" id="KW-0813">Transport</keyword>
<organism evidence="5 6">
    <name type="scientific">Basidiobolus ranarum</name>
    <dbReference type="NCBI Taxonomy" id="34480"/>
    <lineage>
        <taxon>Eukaryota</taxon>
        <taxon>Fungi</taxon>
        <taxon>Fungi incertae sedis</taxon>
        <taxon>Zoopagomycota</taxon>
        <taxon>Entomophthoromycotina</taxon>
        <taxon>Basidiobolomycetes</taxon>
        <taxon>Basidiobolales</taxon>
        <taxon>Basidiobolaceae</taxon>
        <taxon>Basidiobolus</taxon>
    </lineage>
</organism>
<keyword evidence="3 4" id="KW-0472">Membrane</keyword>
<proteinExistence type="inferred from homology"/>
<keyword evidence="6" id="KW-1185">Reference proteome</keyword>
<evidence type="ECO:0000313" key="5">
    <source>
        <dbReference type="EMBL" id="KAK9768276.1"/>
    </source>
</evidence>
<protein>
    <recommendedName>
        <fullName evidence="4">Copper transport protein</fullName>
    </recommendedName>
</protein>
<comment type="similarity">
    <text evidence="4">Belongs to the copper transporter (Ctr) (TC 1.A.56) family. SLC31A subfamily.</text>
</comment>
<sequence length="153" mass="17387">MDNVMTGYQYFHGDYTTIYFFFSSFKLTSMSGLMIAYICTALMCLGERSCSYFLETYQYSASFRKRDVIIKTSGYVLATTLRYLIMLLIMSFHSGIFIITVLSLGLGQCVIEYIKASNTTHLPIHGSDDRHYQLSPSTDNFPEFSKNSSIEAA</sequence>
<evidence type="ECO:0000256" key="1">
    <source>
        <dbReference type="ARBA" id="ARBA00022692"/>
    </source>
</evidence>
<evidence type="ECO:0000256" key="2">
    <source>
        <dbReference type="ARBA" id="ARBA00022989"/>
    </source>
</evidence>
<accession>A0ABR2X3F4</accession>